<dbReference type="InterPro" id="IPR039374">
    <property type="entry name" value="SIP_fam"/>
</dbReference>
<organism evidence="2 3">
    <name type="scientific">Microlunatus ginsengisoli</name>
    <dbReference type="NCBI Taxonomy" id="363863"/>
    <lineage>
        <taxon>Bacteria</taxon>
        <taxon>Bacillati</taxon>
        <taxon>Actinomycetota</taxon>
        <taxon>Actinomycetes</taxon>
        <taxon>Propionibacteriales</taxon>
        <taxon>Propionibacteriaceae</taxon>
        <taxon>Microlunatus</taxon>
    </lineage>
</organism>
<dbReference type="Gene3D" id="2.40.30.10">
    <property type="entry name" value="Translation factors"/>
    <property type="match status" value="1"/>
</dbReference>
<protein>
    <submittedName>
        <fullName evidence="2">Siderophore-interacting protein</fullName>
    </submittedName>
</protein>
<dbReference type="Proteomes" id="UP001501490">
    <property type="component" value="Unassembled WGS sequence"/>
</dbReference>
<name>A0ABP6ZRJ7_9ACTN</name>
<evidence type="ECO:0000313" key="2">
    <source>
        <dbReference type="EMBL" id="GAA3614360.1"/>
    </source>
</evidence>
<dbReference type="Gene3D" id="3.40.50.80">
    <property type="entry name" value="Nucleotide-binding domain of ferredoxin-NADP reductase (FNR) module"/>
    <property type="match status" value="1"/>
</dbReference>
<keyword evidence="3" id="KW-1185">Reference proteome</keyword>
<evidence type="ECO:0000313" key="3">
    <source>
        <dbReference type="Proteomes" id="UP001501490"/>
    </source>
</evidence>
<dbReference type="RefSeq" id="WP_344803037.1">
    <property type="nucleotide sequence ID" value="NZ_BAABAB010000010.1"/>
</dbReference>
<dbReference type="PROSITE" id="PS51384">
    <property type="entry name" value="FAD_FR"/>
    <property type="match status" value="1"/>
</dbReference>
<accession>A0ABP6ZRJ7</accession>
<dbReference type="InterPro" id="IPR039261">
    <property type="entry name" value="FNR_nucleotide-bd"/>
</dbReference>
<evidence type="ECO:0000259" key="1">
    <source>
        <dbReference type="PROSITE" id="PS51384"/>
    </source>
</evidence>
<proteinExistence type="predicted"/>
<dbReference type="InterPro" id="IPR017927">
    <property type="entry name" value="FAD-bd_FR_type"/>
</dbReference>
<dbReference type="InterPro" id="IPR007037">
    <property type="entry name" value="SIP_rossman_dom"/>
</dbReference>
<dbReference type="PANTHER" id="PTHR30157">
    <property type="entry name" value="FERRIC REDUCTASE, NADPH-DEPENDENT"/>
    <property type="match status" value="1"/>
</dbReference>
<feature type="domain" description="FAD-binding FR-type" evidence="1">
    <location>
        <begin position="6"/>
        <end position="116"/>
    </location>
</feature>
<dbReference type="InterPro" id="IPR013113">
    <property type="entry name" value="SIP_FAD-bd"/>
</dbReference>
<dbReference type="Pfam" id="PF08021">
    <property type="entry name" value="FAD_binding_9"/>
    <property type="match status" value="1"/>
</dbReference>
<dbReference type="InterPro" id="IPR017938">
    <property type="entry name" value="Riboflavin_synthase-like_b-brl"/>
</dbReference>
<dbReference type="CDD" id="cd06193">
    <property type="entry name" value="siderophore_interacting"/>
    <property type="match status" value="1"/>
</dbReference>
<gene>
    <name evidence="2" type="ORF">GCM10022236_15340</name>
</gene>
<dbReference type="SUPFAM" id="SSF63380">
    <property type="entry name" value="Riboflavin synthase domain-like"/>
    <property type="match status" value="1"/>
</dbReference>
<dbReference type="Pfam" id="PF04954">
    <property type="entry name" value="SIP"/>
    <property type="match status" value="1"/>
</dbReference>
<comment type="caution">
    <text evidence="2">The sequence shown here is derived from an EMBL/GenBank/DDBJ whole genome shotgun (WGS) entry which is preliminary data.</text>
</comment>
<dbReference type="PANTHER" id="PTHR30157:SF0">
    <property type="entry name" value="NADPH-DEPENDENT FERRIC-CHELATE REDUCTASE"/>
    <property type="match status" value="1"/>
</dbReference>
<dbReference type="EMBL" id="BAABAB010000010">
    <property type="protein sequence ID" value="GAA3614360.1"/>
    <property type="molecule type" value="Genomic_DNA"/>
</dbReference>
<reference evidence="3" key="1">
    <citation type="journal article" date="2019" name="Int. J. Syst. Evol. Microbiol.">
        <title>The Global Catalogue of Microorganisms (GCM) 10K type strain sequencing project: providing services to taxonomists for standard genome sequencing and annotation.</title>
        <authorList>
            <consortium name="The Broad Institute Genomics Platform"/>
            <consortium name="The Broad Institute Genome Sequencing Center for Infectious Disease"/>
            <person name="Wu L."/>
            <person name="Ma J."/>
        </authorList>
    </citation>
    <scope>NUCLEOTIDE SEQUENCE [LARGE SCALE GENOMIC DNA]</scope>
    <source>
        <strain evidence="3">JCM 16929</strain>
    </source>
</reference>
<sequence>MVDHDDRLFVAEVIGTSLLSPVMRRVVLGGPGLADFASSGHPDEWLRLFVPAEAVGAPGPDPLDRWYSVRRWDPAAGELTVDIVVHEHGVATTWAERAAPGDVIAVSAPNGRFDPLPDTDWLLVVADQTALPAASRILEELAPGRRAYAILEAPDPDSLVPITSAGEVDVDWRFHPVPASLGSPLTAATREFAVPPGQGYVWMAGEASCSRDIRRYVRHDLGWKPARYDIVGYWRPEAERYQQRYRAIEGRVGEIWDRGRAGGKDTEVIADEIFAVMDEHGL</sequence>